<dbReference type="RefSeq" id="XP_053579086.1">
    <property type="nucleotide sequence ID" value="XM_053735520.1"/>
</dbReference>
<dbReference type="CTD" id="78777709"/>
<dbReference type="KEGG" id="crq:GCK72_023725"/>
<dbReference type="GeneID" id="78777709"/>
<dbReference type="Proteomes" id="UP000483820">
    <property type="component" value="Chromosome X"/>
</dbReference>
<evidence type="ECO:0000313" key="1">
    <source>
        <dbReference type="EMBL" id="KAF1747263.1"/>
    </source>
</evidence>
<comment type="caution">
    <text evidence="1">The sequence shown here is derived from an EMBL/GenBank/DDBJ whole genome shotgun (WGS) entry which is preliminary data.</text>
</comment>
<sequence length="76" mass="8846">MYREMLKQGIDVYCDVWPCDRECGKIHERYMKTSKLRRMKTLSESVDKNPTTSETKKAKGVFEEIMEAAARKVGNV</sequence>
<organism evidence="1 2">
    <name type="scientific">Caenorhabditis remanei</name>
    <name type="common">Caenorhabditis vulgaris</name>
    <dbReference type="NCBI Taxonomy" id="31234"/>
    <lineage>
        <taxon>Eukaryota</taxon>
        <taxon>Metazoa</taxon>
        <taxon>Ecdysozoa</taxon>
        <taxon>Nematoda</taxon>
        <taxon>Chromadorea</taxon>
        <taxon>Rhabditida</taxon>
        <taxon>Rhabditina</taxon>
        <taxon>Rhabditomorpha</taxon>
        <taxon>Rhabditoidea</taxon>
        <taxon>Rhabditidae</taxon>
        <taxon>Peloderinae</taxon>
        <taxon>Caenorhabditis</taxon>
    </lineage>
</organism>
<dbReference type="AlphaFoldDB" id="A0A6A5FXI4"/>
<gene>
    <name evidence="1" type="ORF">GCK72_023725</name>
</gene>
<proteinExistence type="predicted"/>
<protein>
    <submittedName>
        <fullName evidence="1">Uncharacterized protein</fullName>
    </submittedName>
</protein>
<name>A0A6A5FXI4_CAERE</name>
<dbReference type="EMBL" id="WUAV01000006">
    <property type="protein sequence ID" value="KAF1747263.1"/>
    <property type="molecule type" value="Genomic_DNA"/>
</dbReference>
<reference evidence="1 2" key="1">
    <citation type="submission" date="2019-12" db="EMBL/GenBank/DDBJ databases">
        <title>Chromosome-level assembly of the Caenorhabditis remanei genome.</title>
        <authorList>
            <person name="Teterina A.A."/>
            <person name="Willis J.H."/>
            <person name="Phillips P.C."/>
        </authorList>
    </citation>
    <scope>NUCLEOTIDE SEQUENCE [LARGE SCALE GENOMIC DNA]</scope>
    <source>
        <strain evidence="1 2">PX506</strain>
        <tissue evidence="1">Whole organism</tissue>
    </source>
</reference>
<evidence type="ECO:0000313" key="2">
    <source>
        <dbReference type="Proteomes" id="UP000483820"/>
    </source>
</evidence>
<accession>A0A6A5FXI4</accession>